<dbReference type="RefSeq" id="WP_035617113.1">
    <property type="nucleotide sequence ID" value="NZ_ARYK01000005.1"/>
</dbReference>
<feature type="domain" description="SRP54-type proteins GTP-binding" evidence="12">
    <location>
        <begin position="432"/>
        <end position="445"/>
    </location>
</feature>
<dbReference type="PROSITE" id="PS00300">
    <property type="entry name" value="SRP54"/>
    <property type="match status" value="1"/>
</dbReference>
<dbReference type="InterPro" id="IPR027417">
    <property type="entry name" value="P-loop_NTPase"/>
</dbReference>
<dbReference type="GO" id="GO:0003924">
    <property type="term" value="F:GTPase activity"/>
    <property type="evidence" value="ECO:0007669"/>
    <property type="project" value="UniProtKB-UniRule"/>
</dbReference>
<evidence type="ECO:0000313" key="14">
    <source>
        <dbReference type="Proteomes" id="UP000025171"/>
    </source>
</evidence>
<keyword evidence="5 10" id="KW-0378">Hydrolase</keyword>
<sequence>MILWFGKKKAEDAAKAAGAAMPEPELSADEIAARDAEIAAKEAEKAEIERAVAEANKAWEDRQAREAAEAEAESRRLDDEARKAEAARAEALARADGAEARRLEAEAEAARLAREEREATRAKAAAELKLLEDRREAVRLREEREATARAALEAEANDPGFVAKLGSGLARSSSRLGSGLAAFNKRKLDDETLEDLEDLLITSDLGAAVAQRVTKGLAKGRFDREITENEIKQALAAEIEAVLAPHEQVVDFSDGPRPRVVLFVGVNGSGKTTTIGKIASKLKDQGAKALLVAGDTFRAAAIEQLTVWGDRAGIPVMSKPTGADAAGLVYEAMERAKAEDLDLVLVDTAGRLQNKTELMAELAKVVRVVRKLDPAAPHDVILVLDATVGQNALSQVEAFRHTAGVTGLVMTKLDGTAKGGVLVAIAEAHDLPIHFIGVGEGADDLRPFSAHAFSHALVGAID</sequence>
<dbReference type="GO" id="GO:0005737">
    <property type="term" value="C:cytoplasm"/>
    <property type="evidence" value="ECO:0007669"/>
    <property type="project" value="UniProtKB-SubCell"/>
</dbReference>
<dbReference type="Gene3D" id="1.20.120.140">
    <property type="entry name" value="Signal recognition particle SRP54, nucleotide-binding domain"/>
    <property type="match status" value="1"/>
</dbReference>
<comment type="catalytic activity">
    <reaction evidence="9 10">
        <text>GTP + H2O = GDP + phosphate + H(+)</text>
        <dbReference type="Rhea" id="RHEA:19669"/>
        <dbReference type="ChEBI" id="CHEBI:15377"/>
        <dbReference type="ChEBI" id="CHEBI:15378"/>
        <dbReference type="ChEBI" id="CHEBI:37565"/>
        <dbReference type="ChEBI" id="CHEBI:43474"/>
        <dbReference type="ChEBI" id="CHEBI:58189"/>
        <dbReference type="EC" id="3.6.5.4"/>
    </reaction>
</comment>
<dbReference type="GO" id="GO:0005525">
    <property type="term" value="F:GTP binding"/>
    <property type="evidence" value="ECO:0007669"/>
    <property type="project" value="UniProtKB-UniRule"/>
</dbReference>
<evidence type="ECO:0000313" key="13">
    <source>
        <dbReference type="EMBL" id="KCZ91845.1"/>
    </source>
</evidence>
<dbReference type="GO" id="GO:0005886">
    <property type="term" value="C:plasma membrane"/>
    <property type="evidence" value="ECO:0007669"/>
    <property type="project" value="UniProtKB-SubCell"/>
</dbReference>
<gene>
    <name evidence="10" type="primary">ftsY</name>
    <name evidence="13" type="ORF">HJO_12027</name>
</gene>
<comment type="subunit">
    <text evidence="10">Part of the signal recognition particle protein translocation system, which is composed of SRP and FtsY. SRP is a ribonucleoprotein composed of Ffh and a 4.5S RNA molecule.</text>
</comment>
<dbReference type="InterPro" id="IPR004390">
    <property type="entry name" value="SR_rcpt_FtsY"/>
</dbReference>
<dbReference type="OrthoDB" id="9804720at2"/>
<evidence type="ECO:0000256" key="10">
    <source>
        <dbReference type="HAMAP-Rule" id="MF_00920"/>
    </source>
</evidence>
<dbReference type="PATRIC" id="fig|1280950.3.peg.2411"/>
<comment type="subcellular location">
    <subcellularLocation>
        <location evidence="1">Cell inner membrane</location>
        <topology evidence="1">Peripheral membrane protein</topology>
        <orientation evidence="1">Cytoplasmic side</orientation>
    </subcellularLocation>
    <subcellularLocation>
        <location evidence="10">Cell membrane</location>
        <topology evidence="10">Peripheral membrane protein</topology>
        <orientation evidence="10">Cytoplasmic side</orientation>
    </subcellularLocation>
    <subcellularLocation>
        <location evidence="10">Cytoplasm</location>
    </subcellularLocation>
</comment>
<evidence type="ECO:0000256" key="8">
    <source>
        <dbReference type="ARBA" id="ARBA00023170"/>
    </source>
</evidence>
<evidence type="ECO:0000256" key="5">
    <source>
        <dbReference type="ARBA" id="ARBA00022801"/>
    </source>
</evidence>
<dbReference type="STRING" id="1280950.HJO_12027"/>
<dbReference type="FunFam" id="3.40.50.300:FF:000053">
    <property type="entry name" value="Signal recognition particle receptor FtsY"/>
    <property type="match status" value="1"/>
</dbReference>
<dbReference type="eggNOG" id="COG0552">
    <property type="taxonomic scope" value="Bacteria"/>
</dbReference>
<comment type="similarity">
    <text evidence="10">Belongs to the GTP-binding SRP family. FtsY subfamily.</text>
</comment>
<comment type="caution">
    <text evidence="13">The sequence shown here is derived from an EMBL/GenBank/DDBJ whole genome shotgun (WGS) entry which is preliminary data.</text>
</comment>
<dbReference type="Proteomes" id="UP000025171">
    <property type="component" value="Unassembled WGS sequence"/>
</dbReference>
<dbReference type="SUPFAM" id="SSF52540">
    <property type="entry name" value="P-loop containing nucleoside triphosphate hydrolases"/>
    <property type="match status" value="1"/>
</dbReference>
<dbReference type="EC" id="3.6.5.4" evidence="10"/>
<reference evidence="13 14" key="1">
    <citation type="journal article" date="2014" name="Antonie Van Leeuwenhoek">
        <title>Hyphomonas beringensis sp. nov. and Hyphomonas chukchiensis sp. nov., isolated from surface seawater of the Bering Sea and Chukchi Sea.</title>
        <authorList>
            <person name="Li C."/>
            <person name="Lai Q."/>
            <person name="Li G."/>
            <person name="Dong C."/>
            <person name="Wang J."/>
            <person name="Liao Y."/>
            <person name="Shao Z."/>
        </authorList>
    </citation>
    <scope>NUCLEOTIDE SEQUENCE [LARGE SCALE GENOMIC DNA]</scope>
    <source>
        <strain evidence="13 14">MHS-2</strain>
    </source>
</reference>
<keyword evidence="8 10" id="KW-0675">Receptor</keyword>
<feature type="region of interest" description="Disordered" evidence="11">
    <location>
        <begin position="58"/>
        <end position="83"/>
    </location>
</feature>
<evidence type="ECO:0000256" key="3">
    <source>
        <dbReference type="ARBA" id="ARBA00022490"/>
    </source>
</evidence>
<dbReference type="PANTHER" id="PTHR43134">
    <property type="entry name" value="SIGNAL RECOGNITION PARTICLE RECEPTOR SUBUNIT ALPHA"/>
    <property type="match status" value="1"/>
</dbReference>
<dbReference type="SMART" id="SM00382">
    <property type="entry name" value="AAA"/>
    <property type="match status" value="1"/>
</dbReference>
<proteinExistence type="inferred from homology"/>
<feature type="binding site" evidence="10">
    <location>
        <begin position="347"/>
        <end position="351"/>
    </location>
    <ligand>
        <name>GTP</name>
        <dbReference type="ChEBI" id="CHEBI:37565"/>
    </ligand>
</feature>
<dbReference type="InterPro" id="IPR013822">
    <property type="entry name" value="Signal_recog_particl_SRP54_hlx"/>
</dbReference>
<evidence type="ECO:0000256" key="7">
    <source>
        <dbReference type="ARBA" id="ARBA00023136"/>
    </source>
</evidence>
<dbReference type="Pfam" id="PF00448">
    <property type="entry name" value="SRP54"/>
    <property type="match status" value="1"/>
</dbReference>
<keyword evidence="3 10" id="KW-0963">Cytoplasm</keyword>
<accession>A0A059FME3</accession>
<dbReference type="SMART" id="SM00963">
    <property type="entry name" value="SRP54_N"/>
    <property type="match status" value="1"/>
</dbReference>
<feature type="binding site" evidence="10">
    <location>
        <begin position="411"/>
        <end position="414"/>
    </location>
    <ligand>
        <name>GTP</name>
        <dbReference type="ChEBI" id="CHEBI:37565"/>
    </ligand>
</feature>
<evidence type="ECO:0000256" key="1">
    <source>
        <dbReference type="ARBA" id="ARBA00004515"/>
    </source>
</evidence>
<keyword evidence="7 10" id="KW-0472">Membrane</keyword>
<dbReference type="InterPro" id="IPR036225">
    <property type="entry name" value="SRP/SRP_N"/>
</dbReference>
<dbReference type="EMBL" id="ARYK01000005">
    <property type="protein sequence ID" value="KCZ91845.1"/>
    <property type="molecule type" value="Genomic_DNA"/>
</dbReference>
<feature type="binding site" evidence="10">
    <location>
        <begin position="265"/>
        <end position="272"/>
    </location>
    <ligand>
        <name>GTP</name>
        <dbReference type="ChEBI" id="CHEBI:37565"/>
    </ligand>
</feature>
<evidence type="ECO:0000259" key="12">
    <source>
        <dbReference type="PROSITE" id="PS00300"/>
    </source>
</evidence>
<dbReference type="InterPro" id="IPR042101">
    <property type="entry name" value="SRP54_N_sf"/>
</dbReference>
<dbReference type="SMART" id="SM00962">
    <property type="entry name" value="SRP54"/>
    <property type="match status" value="1"/>
</dbReference>
<protein>
    <recommendedName>
        <fullName evidence="10">Signal recognition particle receptor FtsY</fullName>
        <shortName evidence="10">SRP receptor</shortName>
        <ecNumber evidence="10">3.6.5.4</ecNumber>
    </recommendedName>
</protein>
<dbReference type="Gene3D" id="3.40.50.300">
    <property type="entry name" value="P-loop containing nucleotide triphosphate hydrolases"/>
    <property type="match status" value="1"/>
</dbReference>
<comment type="function">
    <text evidence="10">Involved in targeting and insertion of nascent membrane proteins into the cytoplasmic membrane. Acts as a receptor for the complex formed by the signal recognition particle (SRP) and the ribosome-nascent chain (RNC). Interaction with SRP-RNC leads to the transfer of the RNC complex to the Sec translocase for insertion into the membrane, the hydrolysis of GTP by both Ffh and FtsY, and the dissociation of the SRP-FtsY complex into the individual components.</text>
</comment>
<keyword evidence="4 10" id="KW-0547">Nucleotide-binding</keyword>
<dbReference type="HAMAP" id="MF_00920">
    <property type="entry name" value="FtsY"/>
    <property type="match status" value="1"/>
</dbReference>
<dbReference type="CDD" id="cd17874">
    <property type="entry name" value="FtsY"/>
    <property type="match status" value="1"/>
</dbReference>
<keyword evidence="2 10" id="KW-1003">Cell membrane</keyword>
<dbReference type="AlphaFoldDB" id="A0A059FME3"/>
<dbReference type="GO" id="GO:0005047">
    <property type="term" value="F:signal recognition particle binding"/>
    <property type="evidence" value="ECO:0007669"/>
    <property type="project" value="TreeGrafter"/>
</dbReference>
<organism evidence="13 14">
    <name type="scientific">Hyphomonas johnsonii MHS-2</name>
    <dbReference type="NCBI Taxonomy" id="1280950"/>
    <lineage>
        <taxon>Bacteria</taxon>
        <taxon>Pseudomonadati</taxon>
        <taxon>Pseudomonadota</taxon>
        <taxon>Alphaproteobacteria</taxon>
        <taxon>Hyphomonadales</taxon>
        <taxon>Hyphomonadaceae</taxon>
        <taxon>Hyphomonas</taxon>
    </lineage>
</organism>
<dbReference type="InterPro" id="IPR003593">
    <property type="entry name" value="AAA+_ATPase"/>
</dbReference>
<dbReference type="InterPro" id="IPR000897">
    <property type="entry name" value="SRP54_GTPase_dom"/>
</dbReference>
<name>A0A059FME3_9PROT</name>
<evidence type="ECO:0000256" key="11">
    <source>
        <dbReference type="SAM" id="MobiDB-lite"/>
    </source>
</evidence>
<keyword evidence="6 10" id="KW-0342">GTP-binding</keyword>
<evidence type="ECO:0000256" key="4">
    <source>
        <dbReference type="ARBA" id="ARBA00022741"/>
    </source>
</evidence>
<evidence type="ECO:0000256" key="2">
    <source>
        <dbReference type="ARBA" id="ARBA00022475"/>
    </source>
</evidence>
<dbReference type="GO" id="GO:0006614">
    <property type="term" value="P:SRP-dependent cotranslational protein targeting to membrane"/>
    <property type="evidence" value="ECO:0007669"/>
    <property type="project" value="InterPro"/>
</dbReference>
<evidence type="ECO:0000256" key="9">
    <source>
        <dbReference type="ARBA" id="ARBA00048027"/>
    </source>
</evidence>
<dbReference type="NCBIfam" id="TIGR00064">
    <property type="entry name" value="ftsY"/>
    <property type="match status" value="1"/>
</dbReference>
<dbReference type="PANTHER" id="PTHR43134:SF1">
    <property type="entry name" value="SIGNAL RECOGNITION PARTICLE RECEPTOR SUBUNIT ALPHA"/>
    <property type="match status" value="1"/>
</dbReference>
<dbReference type="SUPFAM" id="SSF47364">
    <property type="entry name" value="Domain of the SRP/SRP receptor G-proteins"/>
    <property type="match status" value="1"/>
</dbReference>
<evidence type="ECO:0000256" key="6">
    <source>
        <dbReference type="ARBA" id="ARBA00023134"/>
    </source>
</evidence>
<keyword evidence="14" id="KW-1185">Reference proteome</keyword>
<dbReference type="Pfam" id="PF02881">
    <property type="entry name" value="SRP54_N"/>
    <property type="match status" value="1"/>
</dbReference>